<comment type="caution">
    <text evidence="1">The sequence shown here is derived from an EMBL/GenBank/DDBJ whole genome shotgun (WGS) entry which is preliminary data.</text>
</comment>
<dbReference type="EMBL" id="JAVHJL010000002">
    <property type="protein sequence ID" value="KAK6509087.1"/>
    <property type="molecule type" value="Genomic_DNA"/>
</dbReference>
<name>A0AAV9WJV3_9PEZI</name>
<evidence type="ECO:0000313" key="2">
    <source>
        <dbReference type="Proteomes" id="UP001370758"/>
    </source>
</evidence>
<organism evidence="1 2">
    <name type="scientific">Arthrobotrys musiformis</name>
    <dbReference type="NCBI Taxonomy" id="47236"/>
    <lineage>
        <taxon>Eukaryota</taxon>
        <taxon>Fungi</taxon>
        <taxon>Dikarya</taxon>
        <taxon>Ascomycota</taxon>
        <taxon>Pezizomycotina</taxon>
        <taxon>Orbiliomycetes</taxon>
        <taxon>Orbiliales</taxon>
        <taxon>Orbiliaceae</taxon>
        <taxon>Arthrobotrys</taxon>
    </lineage>
</organism>
<protein>
    <submittedName>
        <fullName evidence="1">Uncharacterized protein</fullName>
    </submittedName>
</protein>
<reference evidence="1 2" key="1">
    <citation type="submission" date="2023-08" db="EMBL/GenBank/DDBJ databases">
        <authorList>
            <person name="Palmer J.M."/>
        </authorList>
    </citation>
    <scope>NUCLEOTIDE SEQUENCE [LARGE SCALE GENOMIC DNA]</scope>
    <source>
        <strain evidence="1 2">TWF481</strain>
    </source>
</reference>
<keyword evidence="2" id="KW-1185">Reference proteome</keyword>
<proteinExistence type="predicted"/>
<dbReference type="AlphaFoldDB" id="A0AAV9WJV3"/>
<accession>A0AAV9WJV3</accession>
<evidence type="ECO:0000313" key="1">
    <source>
        <dbReference type="EMBL" id="KAK6509087.1"/>
    </source>
</evidence>
<sequence length="368" mass="40646">MAATISNSRPRYFTKFRPCTDLLPLLVLLFTLTGGITSFPITSAQLSSNLASNYTSPQPPSLLLTNTSSILESTPNQSLKLNISSNVDIGNLTTKTLNITVKPLSPPQNVTSLNKPRVYFPEFFYEAPMTVQCLPISEALENMIYYAFNPMAIDSTSFGITNMEWHGLMESMKDVIEKSGEPDGDCQCYAKLGQPRVPEGLLRRPLHLYQKSINSIPRTIIDHPDNFGWEWIVDPAIAEYTAQTIGHRAETYYITENRRVNIAAPGDPPHYVEVPGNLLGTPHNLADMPPFVEPEDPMLRGAHERIWRWLGDVDGENGFGPAMPYVGSGSSPPWKREVEGSDPDQVVQVPEGQVARDNLAISGSSVEG</sequence>
<gene>
    <name evidence="1" type="ORF">TWF481_003850</name>
</gene>
<dbReference type="Proteomes" id="UP001370758">
    <property type="component" value="Unassembled WGS sequence"/>
</dbReference>